<feature type="region of interest" description="Disordered" evidence="6">
    <location>
        <begin position="594"/>
        <end position="656"/>
    </location>
</feature>
<feature type="region of interest" description="Disordered" evidence="6">
    <location>
        <begin position="402"/>
        <end position="496"/>
    </location>
</feature>
<keyword evidence="2" id="KW-0805">Transcription regulation</keyword>
<dbReference type="PROSITE" id="PS00036">
    <property type="entry name" value="BZIP_BASIC"/>
    <property type="match status" value="1"/>
</dbReference>
<keyword evidence="9" id="KW-1185">Reference proteome</keyword>
<feature type="region of interest" description="Disordered" evidence="6">
    <location>
        <begin position="694"/>
        <end position="728"/>
    </location>
</feature>
<proteinExistence type="inferred from homology"/>
<evidence type="ECO:0000313" key="9">
    <source>
        <dbReference type="Proteomes" id="UP000597762"/>
    </source>
</evidence>
<feature type="compositionally biased region" description="Basic and acidic residues" evidence="6">
    <location>
        <begin position="134"/>
        <end position="166"/>
    </location>
</feature>
<feature type="compositionally biased region" description="Polar residues" evidence="6">
    <location>
        <begin position="473"/>
        <end position="491"/>
    </location>
</feature>
<feature type="compositionally biased region" description="Polar residues" evidence="6">
    <location>
        <begin position="39"/>
        <end position="56"/>
    </location>
</feature>
<dbReference type="InterPro" id="IPR004827">
    <property type="entry name" value="bZIP"/>
</dbReference>
<dbReference type="Gene3D" id="1.20.5.170">
    <property type="match status" value="2"/>
</dbReference>
<feature type="compositionally biased region" description="Low complexity" evidence="6">
    <location>
        <begin position="411"/>
        <end position="421"/>
    </location>
</feature>
<feature type="domain" description="BZIP" evidence="7">
    <location>
        <begin position="632"/>
        <end position="695"/>
    </location>
</feature>
<evidence type="ECO:0000256" key="6">
    <source>
        <dbReference type="SAM" id="MobiDB-lite"/>
    </source>
</evidence>
<dbReference type="AlphaFoldDB" id="A0A812E9A6"/>
<evidence type="ECO:0000313" key="8">
    <source>
        <dbReference type="EMBL" id="CAE1316277.1"/>
    </source>
</evidence>
<feature type="compositionally biased region" description="Polar residues" evidence="6">
    <location>
        <begin position="110"/>
        <end position="122"/>
    </location>
</feature>
<feature type="compositionally biased region" description="Basic and acidic residues" evidence="6">
    <location>
        <begin position="628"/>
        <end position="656"/>
    </location>
</feature>
<feature type="region of interest" description="Disordered" evidence="6">
    <location>
        <begin position="110"/>
        <end position="166"/>
    </location>
</feature>
<feature type="domain" description="BZIP" evidence="7">
    <location>
        <begin position="137"/>
        <end position="190"/>
    </location>
</feature>
<sequence>MEVSSKYGYTDKKKLKMNGLAESNHKSDNHCNSHETNDSSDSVSSGEDNQMPSQREMSSGTSNTSRSSSRDGMSGQSGCLNQDGQRRRSSEDGMLVANGMPIPGAMSAQGELQLQQDGSGRVQSRKQRTFTPEVSKDTTYWEKRRKNNEAARRSREKRRQYDMARERSVQDITALNKYLIRQLCILKRKLGIPVNENVEGSNEDSEQIDRDCRALMAALLAESSSVNDSGSPGNLSVNIALHRTSPNSAITTAKASFSDMPMQNSMNGERQNLFNLSPADSVTSSYSMKSFKSESAHQPPASRLKFEIVPLGMIKQEPQDEFPNTAFANSNTTSRSIDNFTNASEIFENTTSGVNMVRDTGDLLINGRRSFSTSPSSWYPVPVDHSVAGVVVGHHGQLPNGINLTNHANASTPSPTSSSSSINNFSMSNGHSISQLPVQQEEDEPLQLTVNKRARLDSDNSSEVPDPAEDLQWNCNSRNRLSSPTANSNSHRSAHSLPLKLRHKASLPDHTIALTHSLTPTTMISSTAFGNSTLANLNHSQTNGLSHLSDVALSQNGPLPLLKRDANGQILHQRNSQCKENDNTCIGSNNSVMDNEKKSPGVENLDANNPSVSEMQLQDSDSSQISIERLKDPKYVERRRRNNEAARKCRENRKTLHQMREAQTSFYEMQNSHLKVKVAQQREELGRLQLLLKKKQETGTIPSLSNSKNNDKNSDEDEADVGNIKKNM</sequence>
<evidence type="ECO:0000256" key="1">
    <source>
        <dbReference type="ARBA" id="ARBA00006079"/>
    </source>
</evidence>
<keyword evidence="4" id="KW-0804">Transcription</keyword>
<feature type="region of interest" description="Disordered" evidence="6">
    <location>
        <begin position="1"/>
        <end position="89"/>
    </location>
</feature>
<feature type="compositionally biased region" description="Polar residues" evidence="6">
    <location>
        <begin position="422"/>
        <end position="438"/>
    </location>
</feature>
<dbReference type="GO" id="GO:0005634">
    <property type="term" value="C:nucleus"/>
    <property type="evidence" value="ECO:0007669"/>
    <property type="project" value="TreeGrafter"/>
</dbReference>
<comment type="similarity">
    <text evidence="1">Belongs to the bZIP family. NFIL3 subfamily.</text>
</comment>
<feature type="compositionally biased region" description="Low complexity" evidence="6">
    <location>
        <begin position="618"/>
        <end position="627"/>
    </location>
</feature>
<evidence type="ECO:0000256" key="4">
    <source>
        <dbReference type="ARBA" id="ARBA00023163"/>
    </source>
</evidence>
<comment type="caution">
    <text evidence="8">The sequence shown here is derived from an EMBL/GenBank/DDBJ whole genome shotgun (WGS) entry which is preliminary data.</text>
</comment>
<dbReference type="InterPro" id="IPR047106">
    <property type="entry name" value="NFIL3-like_bZIP"/>
</dbReference>
<dbReference type="PANTHER" id="PTHR15284">
    <property type="entry name" value="NUCLEAR FACTOR INTERLEUKIN-3-REGULATED PROTEIN"/>
    <property type="match status" value="1"/>
</dbReference>
<evidence type="ECO:0000256" key="2">
    <source>
        <dbReference type="ARBA" id="ARBA00023015"/>
    </source>
</evidence>
<evidence type="ECO:0000256" key="5">
    <source>
        <dbReference type="ARBA" id="ARBA00023242"/>
    </source>
</evidence>
<dbReference type="EMBL" id="CAHIKZ030004841">
    <property type="protein sequence ID" value="CAE1316277.1"/>
    <property type="molecule type" value="Genomic_DNA"/>
</dbReference>
<evidence type="ECO:0000256" key="3">
    <source>
        <dbReference type="ARBA" id="ARBA00023125"/>
    </source>
</evidence>
<dbReference type="GO" id="GO:0003700">
    <property type="term" value="F:DNA-binding transcription factor activity"/>
    <property type="evidence" value="ECO:0007669"/>
    <property type="project" value="InterPro"/>
</dbReference>
<dbReference type="GO" id="GO:0007623">
    <property type="term" value="P:circadian rhythm"/>
    <property type="evidence" value="ECO:0007669"/>
    <property type="project" value="TreeGrafter"/>
</dbReference>
<dbReference type="InterPro" id="IPR047229">
    <property type="entry name" value="NFIL3-like"/>
</dbReference>
<gene>
    <name evidence="8" type="ORF">SPHA_67046</name>
</gene>
<feature type="compositionally biased region" description="Basic and acidic residues" evidence="6">
    <location>
        <begin position="23"/>
        <end position="37"/>
    </location>
</feature>
<dbReference type="OrthoDB" id="6151507at2759"/>
<dbReference type="CDD" id="cd14694">
    <property type="entry name" value="bZIP_NFIL3"/>
    <property type="match status" value="1"/>
</dbReference>
<name>A0A812E9A6_ACAPH</name>
<dbReference type="InterPro" id="IPR046347">
    <property type="entry name" value="bZIP_sf"/>
</dbReference>
<keyword evidence="3" id="KW-0238">DNA-binding</keyword>
<dbReference type="Proteomes" id="UP000597762">
    <property type="component" value="Unassembled WGS sequence"/>
</dbReference>
<accession>A0A812E9A6</accession>
<feature type="compositionally biased region" description="Low complexity" evidence="6">
    <location>
        <begin position="57"/>
        <end position="78"/>
    </location>
</feature>
<dbReference type="SMART" id="SM00338">
    <property type="entry name" value="BRLZ"/>
    <property type="match status" value="2"/>
</dbReference>
<dbReference type="FunFam" id="1.20.5.170:FF:000025">
    <property type="entry name" value="nuclear factor interleukin-3-regulated protein-like"/>
    <property type="match status" value="1"/>
</dbReference>
<organism evidence="8 9">
    <name type="scientific">Acanthosepion pharaonis</name>
    <name type="common">Pharaoh cuttlefish</name>
    <name type="synonym">Sepia pharaonis</name>
    <dbReference type="NCBI Taxonomy" id="158019"/>
    <lineage>
        <taxon>Eukaryota</taxon>
        <taxon>Metazoa</taxon>
        <taxon>Spiralia</taxon>
        <taxon>Lophotrochozoa</taxon>
        <taxon>Mollusca</taxon>
        <taxon>Cephalopoda</taxon>
        <taxon>Coleoidea</taxon>
        <taxon>Decapodiformes</taxon>
        <taxon>Sepiida</taxon>
        <taxon>Sepiina</taxon>
        <taxon>Sepiidae</taxon>
        <taxon>Acanthosepion</taxon>
    </lineage>
</organism>
<protein>
    <recommendedName>
        <fullName evidence="7">BZIP domain-containing protein</fullName>
    </recommendedName>
</protein>
<evidence type="ECO:0000259" key="7">
    <source>
        <dbReference type="PROSITE" id="PS50217"/>
    </source>
</evidence>
<dbReference type="GO" id="GO:0003677">
    <property type="term" value="F:DNA binding"/>
    <property type="evidence" value="ECO:0007669"/>
    <property type="project" value="UniProtKB-KW"/>
</dbReference>
<dbReference type="Pfam" id="PF07716">
    <property type="entry name" value="bZIP_2"/>
    <property type="match status" value="2"/>
</dbReference>
<feature type="compositionally biased region" description="Polar residues" evidence="6">
    <location>
        <begin position="606"/>
        <end position="617"/>
    </location>
</feature>
<dbReference type="PROSITE" id="PS50217">
    <property type="entry name" value="BZIP"/>
    <property type="match status" value="2"/>
</dbReference>
<dbReference type="SUPFAM" id="SSF57959">
    <property type="entry name" value="Leucine zipper domain"/>
    <property type="match status" value="2"/>
</dbReference>
<dbReference type="PANTHER" id="PTHR15284:SF0">
    <property type="entry name" value="GH23983P"/>
    <property type="match status" value="1"/>
</dbReference>
<keyword evidence="5" id="KW-0539">Nucleus</keyword>
<reference evidence="8" key="1">
    <citation type="submission" date="2021-01" db="EMBL/GenBank/DDBJ databases">
        <authorList>
            <person name="Li R."/>
            <person name="Bekaert M."/>
        </authorList>
    </citation>
    <scope>NUCLEOTIDE SEQUENCE</scope>
    <source>
        <strain evidence="8">Farmed</strain>
    </source>
</reference>